<evidence type="ECO:0000313" key="7">
    <source>
        <dbReference type="Proteomes" id="UP000192569"/>
    </source>
</evidence>
<dbReference type="CDD" id="cd00090">
    <property type="entry name" value="HTH_ARSR"/>
    <property type="match status" value="1"/>
</dbReference>
<evidence type="ECO:0000256" key="1">
    <source>
        <dbReference type="ARBA" id="ARBA00023015"/>
    </source>
</evidence>
<dbReference type="GO" id="GO:0046686">
    <property type="term" value="P:response to cadmium ion"/>
    <property type="evidence" value="ECO:0007669"/>
    <property type="project" value="UniProtKB-KW"/>
</dbReference>
<keyword evidence="1" id="KW-0805">Transcription regulation</keyword>
<gene>
    <name evidence="6" type="ORF">SAMN00808754_2889</name>
</gene>
<evidence type="ECO:0000256" key="2">
    <source>
        <dbReference type="ARBA" id="ARBA00023125"/>
    </source>
</evidence>
<evidence type="ECO:0000256" key="4">
    <source>
        <dbReference type="ARBA" id="ARBA00043263"/>
    </source>
</evidence>
<keyword evidence="7" id="KW-1185">Reference proteome</keyword>
<dbReference type="PROSITE" id="PS50987">
    <property type="entry name" value="HTH_ARSR_2"/>
    <property type="match status" value="1"/>
</dbReference>
<dbReference type="InterPro" id="IPR036390">
    <property type="entry name" value="WH_DNA-bd_sf"/>
</dbReference>
<dbReference type="PANTHER" id="PTHR43132">
    <property type="entry name" value="ARSENICAL RESISTANCE OPERON REPRESSOR ARSR-RELATED"/>
    <property type="match status" value="1"/>
</dbReference>
<evidence type="ECO:0000256" key="3">
    <source>
        <dbReference type="ARBA" id="ARBA00023163"/>
    </source>
</evidence>
<dbReference type="PRINTS" id="PR00778">
    <property type="entry name" value="HTHARSR"/>
</dbReference>
<dbReference type="InterPro" id="IPR001845">
    <property type="entry name" value="HTH_ArsR_DNA-bd_dom"/>
</dbReference>
<feature type="domain" description="HTH arsR-type" evidence="5">
    <location>
        <begin position="22"/>
        <end position="116"/>
    </location>
</feature>
<name>A0A1W1W2R6_9FIRM</name>
<dbReference type="SMART" id="SM00418">
    <property type="entry name" value="HTH_ARSR"/>
    <property type="match status" value="1"/>
</dbReference>
<sequence length="116" mass="13370">MEPNRDLCDSFCPSGETEELKKKLLEVVGLSEIFKVLGDETRTKILYLLAHQELCVCDLASILELSLPAISHHLRLMKALRLVKYRREGKMVYYSLDDEHILNLIREAQAHFAEGR</sequence>
<dbReference type="InterPro" id="IPR011991">
    <property type="entry name" value="ArsR-like_HTH"/>
</dbReference>
<keyword evidence="3" id="KW-0804">Transcription</keyword>
<dbReference type="InterPro" id="IPR051011">
    <property type="entry name" value="Metal_resp_trans_reg"/>
</dbReference>
<keyword evidence="4" id="KW-0105">Cadmium resistance</keyword>
<dbReference type="SUPFAM" id="SSF46785">
    <property type="entry name" value="Winged helix' DNA-binding domain"/>
    <property type="match status" value="1"/>
</dbReference>
<dbReference type="AlphaFoldDB" id="A0A1W1W2R6"/>
<organism evidence="6 7">
    <name type="scientific">Thermanaeromonas toyohensis ToBE</name>
    <dbReference type="NCBI Taxonomy" id="698762"/>
    <lineage>
        <taxon>Bacteria</taxon>
        <taxon>Bacillati</taxon>
        <taxon>Bacillota</taxon>
        <taxon>Clostridia</taxon>
        <taxon>Neomoorellales</taxon>
        <taxon>Neomoorellaceae</taxon>
        <taxon>Thermanaeromonas</taxon>
    </lineage>
</organism>
<dbReference type="NCBIfam" id="NF033788">
    <property type="entry name" value="HTH_metalloreg"/>
    <property type="match status" value="1"/>
</dbReference>
<accession>A0A1W1W2R6</accession>
<dbReference type="PROSITE" id="PS00846">
    <property type="entry name" value="HTH_ARSR_1"/>
    <property type="match status" value="1"/>
</dbReference>
<evidence type="ECO:0000259" key="5">
    <source>
        <dbReference type="PROSITE" id="PS50987"/>
    </source>
</evidence>
<dbReference type="Pfam" id="PF01022">
    <property type="entry name" value="HTH_5"/>
    <property type="match status" value="1"/>
</dbReference>
<keyword evidence="2" id="KW-0238">DNA-binding</keyword>
<dbReference type="STRING" id="698762.SAMN00808754_2889"/>
<dbReference type="Proteomes" id="UP000192569">
    <property type="component" value="Chromosome I"/>
</dbReference>
<dbReference type="EMBL" id="LT838272">
    <property type="protein sequence ID" value="SMB99404.1"/>
    <property type="molecule type" value="Genomic_DNA"/>
</dbReference>
<dbReference type="InterPro" id="IPR018334">
    <property type="entry name" value="ArsR_HTH"/>
</dbReference>
<dbReference type="Gene3D" id="1.10.10.10">
    <property type="entry name" value="Winged helix-like DNA-binding domain superfamily/Winged helix DNA-binding domain"/>
    <property type="match status" value="1"/>
</dbReference>
<dbReference type="RefSeq" id="WP_084666572.1">
    <property type="nucleotide sequence ID" value="NZ_LT838272.1"/>
</dbReference>
<dbReference type="PANTHER" id="PTHR43132:SF6">
    <property type="entry name" value="HTH-TYPE TRANSCRIPTIONAL REPRESSOR CZRA"/>
    <property type="match status" value="1"/>
</dbReference>
<dbReference type="InterPro" id="IPR036388">
    <property type="entry name" value="WH-like_DNA-bd_sf"/>
</dbReference>
<protein>
    <submittedName>
        <fullName evidence="6">Transcriptional regulator, ArsR family</fullName>
    </submittedName>
</protein>
<proteinExistence type="predicted"/>
<dbReference type="GO" id="GO:0003677">
    <property type="term" value="F:DNA binding"/>
    <property type="evidence" value="ECO:0007669"/>
    <property type="project" value="UniProtKB-KW"/>
</dbReference>
<evidence type="ECO:0000313" key="6">
    <source>
        <dbReference type="EMBL" id="SMB99404.1"/>
    </source>
</evidence>
<reference evidence="6 7" key="1">
    <citation type="submission" date="2017-04" db="EMBL/GenBank/DDBJ databases">
        <authorList>
            <person name="Afonso C.L."/>
            <person name="Miller P.J."/>
            <person name="Scott M.A."/>
            <person name="Spackman E."/>
            <person name="Goraichik I."/>
            <person name="Dimitrov K.M."/>
            <person name="Suarez D.L."/>
            <person name="Swayne D.E."/>
        </authorList>
    </citation>
    <scope>NUCLEOTIDE SEQUENCE [LARGE SCALE GENOMIC DNA]</scope>
    <source>
        <strain evidence="6 7">ToBE</strain>
    </source>
</reference>
<dbReference type="GO" id="GO:0003700">
    <property type="term" value="F:DNA-binding transcription factor activity"/>
    <property type="evidence" value="ECO:0007669"/>
    <property type="project" value="InterPro"/>
</dbReference>